<organism evidence="2 3">
    <name type="scientific">Hymenoscyphus albidus</name>
    <dbReference type="NCBI Taxonomy" id="595503"/>
    <lineage>
        <taxon>Eukaryota</taxon>
        <taxon>Fungi</taxon>
        <taxon>Dikarya</taxon>
        <taxon>Ascomycota</taxon>
        <taxon>Pezizomycotina</taxon>
        <taxon>Leotiomycetes</taxon>
        <taxon>Helotiales</taxon>
        <taxon>Helotiaceae</taxon>
        <taxon>Hymenoscyphus</taxon>
    </lineage>
</organism>
<feature type="region of interest" description="Disordered" evidence="1">
    <location>
        <begin position="1"/>
        <end position="160"/>
    </location>
</feature>
<evidence type="ECO:0000256" key="1">
    <source>
        <dbReference type="SAM" id="MobiDB-lite"/>
    </source>
</evidence>
<feature type="compositionally biased region" description="Basic and acidic residues" evidence="1">
    <location>
        <begin position="92"/>
        <end position="102"/>
    </location>
</feature>
<gene>
    <name evidence="2" type="ORF">HYALB_00005226</name>
</gene>
<feature type="compositionally biased region" description="Basic and acidic residues" evidence="1">
    <location>
        <begin position="269"/>
        <end position="301"/>
    </location>
</feature>
<accession>A0A9N9LPD7</accession>
<keyword evidence="3" id="KW-1185">Reference proteome</keyword>
<proteinExistence type="predicted"/>
<dbReference type="Proteomes" id="UP000701801">
    <property type="component" value="Unassembled WGS sequence"/>
</dbReference>
<sequence>MESEVKASDGDEKGGSKDADGIHSASEKSTDDEGDGYDGDDGYDGMSIHTDSSPESVAAEGDSAKTEDKPDIMTITQNEARSAVLETSGTETKNEEQERNEESILYGDNTSKSGKEESQENNHVKTANAPNQMVSNAHLTPTSTANTHEEPSALLSTKNDKLKKKDNLRCKTPYIITTYGRKVNYYPKYLRLSRPQLIRGMRKLTSKLPSDRQKEAHDVIYTLDVRCEEAGEDSGKSTARRPAGSGDGKAVGESGGASGVASITPLKRNRGESEGEETPKLTNEVEKYKTPRTETLLKGDEGDTDAEESDASETPVKIFKVKTYKIKDENGVTVTFIPSIVYDANICTLLKETRSRLTNLPSEKQKQFTIAYYTLQQKIKDLANPYKKSITYYGKTPTTRQEFLSAFSKEPISSREKRDKKPADSSSEEAIHPWMPTDKTWEIVKTFPAPGHPGILLRCFDQSSKSQPIYKPGADKGMFKSESSCKRLDRFCDRQEWLSRHSNYAYRGTTPFISSTRTPAELDYRKGWFKLRQGNKNQVAQIKVVVLNIFARLRKGFPVLSAEIELPYYSAGTSFASAEYANRYYRNEFFLPYVVQMGEVVGVWCWKSIQDKGGALKWFCDVAVPAFERHEEASMQRVLLSDLGCECCAFSA</sequence>
<feature type="compositionally biased region" description="Basic and acidic residues" evidence="1">
    <location>
        <begin position="1"/>
        <end position="31"/>
    </location>
</feature>
<comment type="caution">
    <text evidence="2">The sequence shown here is derived from an EMBL/GenBank/DDBJ whole genome shotgun (WGS) entry which is preliminary data.</text>
</comment>
<dbReference type="OrthoDB" id="3483554at2759"/>
<feature type="compositionally biased region" description="Polar residues" evidence="1">
    <location>
        <begin position="124"/>
        <end position="146"/>
    </location>
</feature>
<feature type="compositionally biased region" description="Basic and acidic residues" evidence="1">
    <location>
        <begin position="412"/>
        <end position="423"/>
    </location>
</feature>
<feature type="compositionally biased region" description="Polar residues" evidence="1">
    <location>
        <begin position="74"/>
        <end position="89"/>
    </location>
</feature>
<feature type="compositionally biased region" description="Gly residues" evidence="1">
    <location>
        <begin position="245"/>
        <end position="258"/>
    </location>
</feature>
<feature type="compositionally biased region" description="Basic and acidic residues" evidence="1">
    <location>
        <begin position="113"/>
        <end position="123"/>
    </location>
</feature>
<reference evidence="2" key="1">
    <citation type="submission" date="2021-07" db="EMBL/GenBank/DDBJ databases">
        <authorList>
            <person name="Durling M."/>
        </authorList>
    </citation>
    <scope>NUCLEOTIDE SEQUENCE</scope>
</reference>
<feature type="region of interest" description="Disordered" evidence="1">
    <location>
        <begin position="228"/>
        <end position="313"/>
    </location>
</feature>
<feature type="region of interest" description="Disordered" evidence="1">
    <location>
        <begin position="406"/>
        <end position="431"/>
    </location>
</feature>
<protein>
    <submittedName>
        <fullName evidence="2">Uncharacterized protein</fullName>
    </submittedName>
</protein>
<evidence type="ECO:0000313" key="2">
    <source>
        <dbReference type="EMBL" id="CAG8978889.1"/>
    </source>
</evidence>
<name>A0A9N9LPD7_9HELO</name>
<feature type="compositionally biased region" description="Acidic residues" evidence="1">
    <location>
        <begin position="302"/>
        <end position="311"/>
    </location>
</feature>
<evidence type="ECO:0000313" key="3">
    <source>
        <dbReference type="Proteomes" id="UP000701801"/>
    </source>
</evidence>
<feature type="compositionally biased region" description="Acidic residues" evidence="1">
    <location>
        <begin position="32"/>
        <end position="43"/>
    </location>
</feature>
<feature type="compositionally biased region" description="Basic and acidic residues" evidence="1">
    <location>
        <begin position="62"/>
        <end position="71"/>
    </location>
</feature>
<dbReference type="EMBL" id="CAJVRM010000285">
    <property type="protein sequence ID" value="CAG8978889.1"/>
    <property type="molecule type" value="Genomic_DNA"/>
</dbReference>
<dbReference type="AlphaFoldDB" id="A0A9N9LPD7"/>